<organism evidence="1 2">
    <name type="scientific">Iris pallida</name>
    <name type="common">Sweet iris</name>
    <dbReference type="NCBI Taxonomy" id="29817"/>
    <lineage>
        <taxon>Eukaryota</taxon>
        <taxon>Viridiplantae</taxon>
        <taxon>Streptophyta</taxon>
        <taxon>Embryophyta</taxon>
        <taxon>Tracheophyta</taxon>
        <taxon>Spermatophyta</taxon>
        <taxon>Magnoliopsida</taxon>
        <taxon>Liliopsida</taxon>
        <taxon>Asparagales</taxon>
        <taxon>Iridaceae</taxon>
        <taxon>Iridoideae</taxon>
        <taxon>Irideae</taxon>
        <taxon>Iris</taxon>
    </lineage>
</organism>
<evidence type="ECO:0000313" key="2">
    <source>
        <dbReference type="Proteomes" id="UP001140949"/>
    </source>
</evidence>
<reference evidence="1" key="2">
    <citation type="submission" date="2023-04" db="EMBL/GenBank/DDBJ databases">
        <authorList>
            <person name="Bruccoleri R.E."/>
            <person name="Oakeley E.J."/>
            <person name="Faust A.-M."/>
            <person name="Dessus-Babus S."/>
            <person name="Altorfer M."/>
            <person name="Burckhardt D."/>
            <person name="Oertli M."/>
            <person name="Naumann U."/>
            <person name="Petersen F."/>
            <person name="Wong J."/>
        </authorList>
    </citation>
    <scope>NUCLEOTIDE SEQUENCE</scope>
    <source>
        <strain evidence="1">GSM-AAB239-AS_SAM_17_03QT</strain>
        <tissue evidence="1">Leaf</tissue>
    </source>
</reference>
<keyword evidence="2" id="KW-1185">Reference proteome</keyword>
<dbReference type="Proteomes" id="UP001140949">
    <property type="component" value="Unassembled WGS sequence"/>
</dbReference>
<proteinExistence type="predicted"/>
<evidence type="ECO:0000313" key="1">
    <source>
        <dbReference type="EMBL" id="KAJ6834336.1"/>
    </source>
</evidence>
<protein>
    <submittedName>
        <fullName evidence="1">Uncharacterized protein</fullName>
    </submittedName>
</protein>
<gene>
    <name evidence="1" type="ORF">M6B38_335270</name>
</gene>
<reference evidence="1" key="1">
    <citation type="journal article" date="2023" name="GigaByte">
        <title>Genome assembly of the bearded iris, Iris pallida Lam.</title>
        <authorList>
            <person name="Bruccoleri R.E."/>
            <person name="Oakeley E.J."/>
            <person name="Faust A.M.E."/>
            <person name="Altorfer M."/>
            <person name="Dessus-Babus S."/>
            <person name="Burckhardt D."/>
            <person name="Oertli M."/>
            <person name="Naumann U."/>
            <person name="Petersen F."/>
            <person name="Wong J."/>
        </authorList>
    </citation>
    <scope>NUCLEOTIDE SEQUENCE</scope>
    <source>
        <strain evidence="1">GSM-AAB239-AS_SAM_17_03QT</strain>
    </source>
</reference>
<name>A0AAX6H044_IRIPA</name>
<sequence>MVAPTTIASHLLPPYATPGSAARIFSSPMSTPSTPRCRGGFFSSRKAVAPVFVVPSDPLSSAHRCEPPQLSESPQPRIVLPPLVGRRSASASRISDRCLHFHQLFLRLGGSVAR</sequence>
<comment type="caution">
    <text evidence="1">The sequence shown here is derived from an EMBL/GenBank/DDBJ whole genome shotgun (WGS) entry which is preliminary data.</text>
</comment>
<accession>A0AAX6H044</accession>
<dbReference type="EMBL" id="JANAVB010014512">
    <property type="protein sequence ID" value="KAJ6834336.1"/>
    <property type="molecule type" value="Genomic_DNA"/>
</dbReference>
<dbReference type="AlphaFoldDB" id="A0AAX6H044"/>